<evidence type="ECO:0000313" key="2">
    <source>
        <dbReference type="EMBL" id="PWI32148.1"/>
    </source>
</evidence>
<dbReference type="Gene3D" id="3.20.20.450">
    <property type="entry name" value="EAL domain"/>
    <property type="match status" value="1"/>
</dbReference>
<dbReference type="SUPFAM" id="SSF141868">
    <property type="entry name" value="EAL domain-like"/>
    <property type="match status" value="1"/>
</dbReference>
<dbReference type="GO" id="GO:0071111">
    <property type="term" value="F:cyclic-guanylate-specific phosphodiesterase activity"/>
    <property type="evidence" value="ECO:0007669"/>
    <property type="project" value="InterPro"/>
</dbReference>
<accession>A0A2U3B5R9</accession>
<dbReference type="PANTHER" id="PTHR33121:SF79">
    <property type="entry name" value="CYCLIC DI-GMP PHOSPHODIESTERASE PDED-RELATED"/>
    <property type="match status" value="1"/>
</dbReference>
<organism evidence="2 3">
    <name type="scientific">Vibrio albus</name>
    <dbReference type="NCBI Taxonomy" id="2200953"/>
    <lineage>
        <taxon>Bacteria</taxon>
        <taxon>Pseudomonadati</taxon>
        <taxon>Pseudomonadota</taxon>
        <taxon>Gammaproteobacteria</taxon>
        <taxon>Vibrionales</taxon>
        <taxon>Vibrionaceae</taxon>
        <taxon>Vibrio</taxon>
    </lineage>
</organism>
<dbReference type="Pfam" id="PF00563">
    <property type="entry name" value="EAL"/>
    <property type="match status" value="1"/>
</dbReference>
<sequence length="250" mass="29406">MFQVEGVKSGIIVKKGSTYAELDFLVQPIVDTYGLEIRYFEVLSRVSKHSGEQLDSEDFFSDIDDEFIKLVALHQIYYFQRRNIEKPFCINLTMSSLFDEVFVCRLLNFKVKNFTIEINDVNHDVNCEVLHKNIAKLQKSGVKFWLDDYYHEYNNANLSFGLIPWDRIKVDKSVLHYNSDDRSLADSMYYVLKPFCKDGLVFEGIESAFQHNLIKNNKVLGQGYYYSYPDTLESFREKKFYLIKEKDAAY</sequence>
<dbReference type="EMBL" id="QFWT01000011">
    <property type="protein sequence ID" value="PWI32148.1"/>
    <property type="molecule type" value="Genomic_DNA"/>
</dbReference>
<dbReference type="InterPro" id="IPR035919">
    <property type="entry name" value="EAL_sf"/>
</dbReference>
<dbReference type="AlphaFoldDB" id="A0A2U3B5R9"/>
<name>A0A2U3B5R9_9VIBR</name>
<proteinExistence type="predicted"/>
<feature type="domain" description="EAL" evidence="1">
    <location>
        <begin position="1"/>
        <end position="243"/>
    </location>
</feature>
<dbReference type="Proteomes" id="UP000245362">
    <property type="component" value="Unassembled WGS sequence"/>
</dbReference>
<reference evidence="2 3" key="1">
    <citation type="submission" date="2018-05" db="EMBL/GenBank/DDBJ databases">
        <title>Vibrio limimaris sp. nov., isolated from marine sediment.</title>
        <authorList>
            <person name="Li C.-M."/>
        </authorList>
    </citation>
    <scope>NUCLEOTIDE SEQUENCE [LARGE SCALE GENOMIC DNA]</scope>
    <source>
        <strain evidence="2 3">E4404</strain>
    </source>
</reference>
<comment type="caution">
    <text evidence="2">The sequence shown here is derived from an EMBL/GenBank/DDBJ whole genome shotgun (WGS) entry which is preliminary data.</text>
</comment>
<dbReference type="PANTHER" id="PTHR33121">
    <property type="entry name" value="CYCLIC DI-GMP PHOSPHODIESTERASE PDEF"/>
    <property type="match status" value="1"/>
</dbReference>
<dbReference type="OrthoDB" id="5868634at2"/>
<evidence type="ECO:0000313" key="3">
    <source>
        <dbReference type="Proteomes" id="UP000245362"/>
    </source>
</evidence>
<dbReference type="CDD" id="cd01948">
    <property type="entry name" value="EAL"/>
    <property type="match status" value="1"/>
</dbReference>
<dbReference type="PROSITE" id="PS50883">
    <property type="entry name" value="EAL"/>
    <property type="match status" value="1"/>
</dbReference>
<keyword evidence="3" id="KW-1185">Reference proteome</keyword>
<dbReference type="InterPro" id="IPR001633">
    <property type="entry name" value="EAL_dom"/>
</dbReference>
<evidence type="ECO:0000259" key="1">
    <source>
        <dbReference type="PROSITE" id="PS50883"/>
    </source>
</evidence>
<dbReference type="SMART" id="SM00052">
    <property type="entry name" value="EAL"/>
    <property type="match status" value="1"/>
</dbReference>
<dbReference type="RefSeq" id="WP_109320977.1">
    <property type="nucleotide sequence ID" value="NZ_QFWT01000011.1"/>
</dbReference>
<protein>
    <submittedName>
        <fullName evidence="2">Diguanylate phosphodiesterase</fullName>
    </submittedName>
</protein>
<dbReference type="InterPro" id="IPR050706">
    <property type="entry name" value="Cyclic-di-GMP_PDE-like"/>
</dbReference>
<gene>
    <name evidence="2" type="ORF">DI392_17455</name>
</gene>